<accession>A0A7C3WSS6</accession>
<reference evidence="2" key="1">
    <citation type="journal article" date="2020" name="mSystems">
        <title>Genome- and Community-Level Interaction Insights into Carbon Utilization and Element Cycling Functions of Hydrothermarchaeota in Hydrothermal Sediment.</title>
        <authorList>
            <person name="Zhou Z."/>
            <person name="Liu Y."/>
            <person name="Xu W."/>
            <person name="Pan J."/>
            <person name="Luo Z.H."/>
            <person name="Li M."/>
        </authorList>
    </citation>
    <scope>NUCLEOTIDE SEQUENCE [LARGE SCALE GENOMIC DNA]</scope>
    <source>
        <strain evidence="2">SpSt-8</strain>
    </source>
</reference>
<dbReference type="Gene3D" id="1.25.40.10">
    <property type="entry name" value="Tetratricopeptide repeat domain"/>
    <property type="match status" value="1"/>
</dbReference>
<dbReference type="InterPro" id="IPR019734">
    <property type="entry name" value="TPR_rpt"/>
</dbReference>
<dbReference type="AlphaFoldDB" id="A0A7C3WSS6"/>
<evidence type="ECO:0000256" key="1">
    <source>
        <dbReference type="PROSITE-ProRule" id="PRU00339"/>
    </source>
</evidence>
<sequence length="250" mass="29337">MKKCLSDADILRNVLRLSGIPEALDLVKDYAEHLRQRIKEISPPKSPKEVYGYVKLCCRLGEALAAIDKDRYREEVVELGLNCIDLLSRWRGEIKAEHTPYKKITDYEACALVMGYALDLLRVVLSEQEIERMVGERYDDYLRSLYWFNRASNAHGRADYERALQNIEEALRHSPGNATLLYFRALWKYQWALVKMMEVHVLLKEALDELRRLHALEPTWKEVKRTLEEVEARYNELKRSSMKPFCDDAL</sequence>
<comment type="caution">
    <text evidence="2">The sequence shown here is derived from an EMBL/GenBank/DDBJ whole genome shotgun (WGS) entry which is preliminary data.</text>
</comment>
<evidence type="ECO:0000313" key="2">
    <source>
        <dbReference type="EMBL" id="HGB24886.1"/>
    </source>
</evidence>
<name>A0A7C3WSS6_THEPE</name>
<feature type="repeat" description="TPR" evidence="1">
    <location>
        <begin position="144"/>
        <end position="177"/>
    </location>
</feature>
<protein>
    <submittedName>
        <fullName evidence="2">Uncharacterized protein</fullName>
    </submittedName>
</protein>
<organism evidence="2">
    <name type="scientific">Thermofilum pendens</name>
    <dbReference type="NCBI Taxonomy" id="2269"/>
    <lineage>
        <taxon>Archaea</taxon>
        <taxon>Thermoproteota</taxon>
        <taxon>Thermoprotei</taxon>
        <taxon>Thermofilales</taxon>
        <taxon>Thermofilaceae</taxon>
        <taxon>Thermofilum</taxon>
    </lineage>
</organism>
<dbReference type="InterPro" id="IPR011990">
    <property type="entry name" value="TPR-like_helical_dom_sf"/>
</dbReference>
<keyword evidence="1" id="KW-0802">TPR repeat</keyword>
<gene>
    <name evidence="2" type="ORF">ENV88_02355</name>
</gene>
<dbReference type="PROSITE" id="PS50005">
    <property type="entry name" value="TPR"/>
    <property type="match status" value="1"/>
</dbReference>
<dbReference type="SUPFAM" id="SSF48452">
    <property type="entry name" value="TPR-like"/>
    <property type="match status" value="1"/>
</dbReference>
<proteinExistence type="predicted"/>
<dbReference type="EMBL" id="DTIB01000054">
    <property type="protein sequence ID" value="HGB24886.1"/>
    <property type="molecule type" value="Genomic_DNA"/>
</dbReference>